<feature type="domain" description="Histidine kinase/HSP90-like ATPase" evidence="2">
    <location>
        <begin position="4"/>
        <end position="98"/>
    </location>
</feature>
<dbReference type="InterPro" id="IPR050267">
    <property type="entry name" value="Anti-sigma-factor_SerPK"/>
</dbReference>
<dbReference type="GO" id="GO:0004674">
    <property type="term" value="F:protein serine/threonine kinase activity"/>
    <property type="evidence" value="ECO:0007669"/>
    <property type="project" value="UniProtKB-KW"/>
</dbReference>
<evidence type="ECO:0000313" key="3">
    <source>
        <dbReference type="EMBL" id="CAA9490048.1"/>
    </source>
</evidence>
<keyword evidence="1" id="KW-0418">Kinase</keyword>
<dbReference type="PANTHER" id="PTHR35526">
    <property type="entry name" value="ANTI-SIGMA-F FACTOR RSBW-RELATED"/>
    <property type="match status" value="1"/>
</dbReference>
<feature type="non-terminal residue" evidence="3">
    <location>
        <position position="1"/>
    </location>
</feature>
<reference evidence="3" key="1">
    <citation type="submission" date="2020-02" db="EMBL/GenBank/DDBJ databases">
        <authorList>
            <person name="Meier V. D."/>
        </authorList>
    </citation>
    <scope>NUCLEOTIDE SEQUENCE</scope>
    <source>
        <strain evidence="3">AVDCRST_MAG65</strain>
    </source>
</reference>
<dbReference type="InterPro" id="IPR003594">
    <property type="entry name" value="HATPase_dom"/>
</dbReference>
<evidence type="ECO:0000259" key="2">
    <source>
        <dbReference type="Pfam" id="PF13581"/>
    </source>
</evidence>
<dbReference type="AlphaFoldDB" id="A0A6J4S5I5"/>
<organism evidence="3">
    <name type="scientific">uncultured Solirubrobacteraceae bacterium</name>
    <dbReference type="NCBI Taxonomy" id="1162706"/>
    <lineage>
        <taxon>Bacteria</taxon>
        <taxon>Bacillati</taxon>
        <taxon>Actinomycetota</taxon>
        <taxon>Thermoleophilia</taxon>
        <taxon>Solirubrobacterales</taxon>
        <taxon>Solirubrobacteraceae</taxon>
        <taxon>environmental samples</taxon>
    </lineage>
</organism>
<keyword evidence="1" id="KW-0723">Serine/threonine-protein kinase</keyword>
<keyword evidence="1" id="KW-0808">Transferase</keyword>
<dbReference type="InterPro" id="IPR036890">
    <property type="entry name" value="HATPase_C_sf"/>
</dbReference>
<evidence type="ECO:0000256" key="1">
    <source>
        <dbReference type="ARBA" id="ARBA00022527"/>
    </source>
</evidence>
<sequence>GRLAGLGPTETGQFVLGVHELAANSVRHGGGIGVLRAWVEDGAAVCEVRDTGHIEDSLAGRRAPRPGQLGGWGLWLANAACSLMQLRTGPAGTVVRVRRNPD</sequence>
<gene>
    <name evidence="3" type="ORF">AVDCRST_MAG65-1966</name>
</gene>
<proteinExistence type="predicted"/>
<name>A0A6J4S5I5_9ACTN</name>
<dbReference type="CDD" id="cd16936">
    <property type="entry name" value="HATPase_RsbW-like"/>
    <property type="match status" value="1"/>
</dbReference>
<accession>A0A6J4S5I5</accession>
<dbReference type="Pfam" id="PF13581">
    <property type="entry name" value="HATPase_c_2"/>
    <property type="match status" value="1"/>
</dbReference>
<dbReference type="PANTHER" id="PTHR35526:SF3">
    <property type="entry name" value="ANTI-SIGMA-F FACTOR RSBW"/>
    <property type="match status" value="1"/>
</dbReference>
<dbReference type="Gene3D" id="3.30.565.10">
    <property type="entry name" value="Histidine kinase-like ATPase, C-terminal domain"/>
    <property type="match status" value="1"/>
</dbReference>
<dbReference type="EMBL" id="CADCVL010000352">
    <property type="protein sequence ID" value="CAA9490048.1"/>
    <property type="molecule type" value="Genomic_DNA"/>
</dbReference>
<protein>
    <recommendedName>
        <fullName evidence="2">Histidine kinase/HSP90-like ATPase domain-containing protein</fullName>
    </recommendedName>
</protein>
<dbReference type="SUPFAM" id="SSF55874">
    <property type="entry name" value="ATPase domain of HSP90 chaperone/DNA topoisomerase II/histidine kinase"/>
    <property type="match status" value="1"/>
</dbReference>